<evidence type="ECO:0000313" key="1">
    <source>
        <dbReference type="EMBL" id="MCP1340309.1"/>
    </source>
</evidence>
<organism evidence="1 2">
    <name type="scientific">Idiomarina rhizosphaerae</name>
    <dbReference type="NCBI Taxonomy" id="2961572"/>
    <lineage>
        <taxon>Bacteria</taxon>
        <taxon>Pseudomonadati</taxon>
        <taxon>Pseudomonadota</taxon>
        <taxon>Gammaproteobacteria</taxon>
        <taxon>Alteromonadales</taxon>
        <taxon>Idiomarinaceae</taxon>
        <taxon>Idiomarina</taxon>
    </lineage>
</organism>
<sequence>MTNAYQEYFNSQEKLKIASSLLSRKDYRAATTCLSLARDSAKQAFNEPVLAGNAIQSFTTCSILLIATHIRCRQKLQAYEFQQESVEQLTSWLSQARTQPLEELCRYCYQLLITGCQHSRCLGHCMQQLEESGYAHEQT</sequence>
<dbReference type="RefSeq" id="WP_253620158.1">
    <property type="nucleotide sequence ID" value="NZ_JAMZDE010000008.1"/>
</dbReference>
<dbReference type="AlphaFoldDB" id="A0A9X2FW70"/>
<name>A0A9X2FW70_9GAMM</name>
<protein>
    <submittedName>
        <fullName evidence="1">Uncharacterized protein</fullName>
    </submittedName>
</protein>
<accession>A0A9X2FW70</accession>
<dbReference type="EMBL" id="JAMZDE010000008">
    <property type="protein sequence ID" value="MCP1340309.1"/>
    <property type="molecule type" value="Genomic_DNA"/>
</dbReference>
<proteinExistence type="predicted"/>
<comment type="caution">
    <text evidence="1">The sequence shown here is derived from an EMBL/GenBank/DDBJ whole genome shotgun (WGS) entry which is preliminary data.</text>
</comment>
<dbReference type="Proteomes" id="UP001139474">
    <property type="component" value="Unassembled WGS sequence"/>
</dbReference>
<evidence type="ECO:0000313" key="2">
    <source>
        <dbReference type="Proteomes" id="UP001139474"/>
    </source>
</evidence>
<reference evidence="1" key="1">
    <citation type="submission" date="2022-06" db="EMBL/GenBank/DDBJ databases">
        <title>Idiomarina rhizosphaerae M1R2S28.</title>
        <authorList>
            <person name="Sun J.-Q."/>
            <person name="Li L.-F."/>
        </authorList>
    </citation>
    <scope>NUCLEOTIDE SEQUENCE</scope>
    <source>
        <strain evidence="1">M1R2S28</strain>
    </source>
</reference>
<gene>
    <name evidence="1" type="ORF">NJR55_11985</name>
</gene>
<keyword evidence="2" id="KW-1185">Reference proteome</keyword>